<comment type="caution">
    <text evidence="1">The sequence shown here is derived from an EMBL/GenBank/DDBJ whole genome shotgun (WGS) entry which is preliminary data.</text>
</comment>
<evidence type="ECO:0000313" key="1">
    <source>
        <dbReference type="EMBL" id="KAH0562889.1"/>
    </source>
</evidence>
<protein>
    <submittedName>
        <fullName evidence="1">Uncharacterized protein</fullName>
    </submittedName>
</protein>
<gene>
    <name evidence="1" type="ORF">KQX54_001442</name>
</gene>
<dbReference type="AlphaFoldDB" id="A0AAV7IYR7"/>
<reference evidence="1 2" key="1">
    <citation type="journal article" date="2021" name="J. Hered.">
        <title>A chromosome-level genome assembly of the parasitoid wasp, Cotesia glomerata (Hymenoptera: Braconidae).</title>
        <authorList>
            <person name="Pinto B.J."/>
            <person name="Weis J.J."/>
            <person name="Gamble T."/>
            <person name="Ode P.J."/>
            <person name="Paul R."/>
            <person name="Zaspel J.M."/>
        </authorList>
    </citation>
    <scope>NUCLEOTIDE SEQUENCE [LARGE SCALE GENOMIC DNA]</scope>
    <source>
        <strain evidence="1">CgM1</strain>
    </source>
</reference>
<dbReference type="EMBL" id="JAHXZJ010000005">
    <property type="protein sequence ID" value="KAH0562889.1"/>
    <property type="molecule type" value="Genomic_DNA"/>
</dbReference>
<name>A0AAV7IYR7_COTGL</name>
<organism evidence="1 2">
    <name type="scientific">Cotesia glomerata</name>
    <name type="common">Lepidopteran parasitic wasp</name>
    <name type="synonym">Apanteles glomeratus</name>
    <dbReference type="NCBI Taxonomy" id="32391"/>
    <lineage>
        <taxon>Eukaryota</taxon>
        <taxon>Metazoa</taxon>
        <taxon>Ecdysozoa</taxon>
        <taxon>Arthropoda</taxon>
        <taxon>Hexapoda</taxon>
        <taxon>Insecta</taxon>
        <taxon>Pterygota</taxon>
        <taxon>Neoptera</taxon>
        <taxon>Endopterygota</taxon>
        <taxon>Hymenoptera</taxon>
        <taxon>Apocrita</taxon>
        <taxon>Ichneumonoidea</taxon>
        <taxon>Braconidae</taxon>
        <taxon>Microgastrinae</taxon>
        <taxon>Cotesia</taxon>
    </lineage>
</organism>
<sequence>MFVAGKPLGEDLRGAFPSIHSPDSDCACRGAQESCSGVEDGDKSVEVNGTPCKGERRVVVVSGGGATAIASIAAHLDAGGLLFCCEITREQELRWKSVLNVRLEKDMVKF</sequence>
<accession>A0AAV7IYR7</accession>
<evidence type="ECO:0000313" key="2">
    <source>
        <dbReference type="Proteomes" id="UP000826195"/>
    </source>
</evidence>
<proteinExistence type="predicted"/>
<dbReference type="Proteomes" id="UP000826195">
    <property type="component" value="Unassembled WGS sequence"/>
</dbReference>
<keyword evidence="2" id="KW-1185">Reference proteome</keyword>